<dbReference type="InterPro" id="IPR013978">
    <property type="entry name" value="MEKHLA"/>
</dbReference>
<dbReference type="InterPro" id="IPR002913">
    <property type="entry name" value="START_lipid-bd_dom"/>
</dbReference>
<dbReference type="GO" id="GO:0030154">
    <property type="term" value="P:cell differentiation"/>
    <property type="evidence" value="ECO:0007669"/>
    <property type="project" value="UniProtKB-KW"/>
</dbReference>
<dbReference type="SUPFAM" id="SSF46689">
    <property type="entry name" value="Homeodomain-like"/>
    <property type="match status" value="1"/>
</dbReference>
<dbReference type="Gene3D" id="1.10.10.60">
    <property type="entry name" value="Homeodomain-like"/>
    <property type="match status" value="1"/>
</dbReference>
<dbReference type="InterPro" id="IPR001356">
    <property type="entry name" value="HD"/>
</dbReference>
<feature type="DNA-binding region" description="Homeobox" evidence="10">
    <location>
        <begin position="14"/>
        <end position="77"/>
    </location>
</feature>
<keyword evidence="8" id="KW-0804">Transcription</keyword>
<organism evidence="14 15">
    <name type="scientific">Camellia sinensis var. sinensis</name>
    <name type="common">China tea</name>
    <dbReference type="NCBI Taxonomy" id="542762"/>
    <lineage>
        <taxon>Eukaryota</taxon>
        <taxon>Viridiplantae</taxon>
        <taxon>Streptophyta</taxon>
        <taxon>Embryophyta</taxon>
        <taxon>Tracheophyta</taxon>
        <taxon>Spermatophyta</taxon>
        <taxon>Magnoliopsida</taxon>
        <taxon>eudicotyledons</taxon>
        <taxon>Gunneridae</taxon>
        <taxon>Pentapetalae</taxon>
        <taxon>asterids</taxon>
        <taxon>Ericales</taxon>
        <taxon>Theaceae</taxon>
        <taxon>Camellia</taxon>
    </lineage>
</organism>
<dbReference type="AlphaFoldDB" id="A0A4V3WKR8"/>
<proteinExistence type="inferred from homology"/>
<dbReference type="EMBL" id="SDRB02011300">
    <property type="protein sequence ID" value="THG01877.1"/>
    <property type="molecule type" value="Genomic_DNA"/>
</dbReference>
<dbReference type="SUPFAM" id="SSF55961">
    <property type="entry name" value="Bet v1-like"/>
    <property type="match status" value="1"/>
</dbReference>
<evidence type="ECO:0000256" key="5">
    <source>
        <dbReference type="ARBA" id="ARBA00023054"/>
    </source>
</evidence>
<keyword evidence="5" id="KW-0175">Coiled coil</keyword>
<dbReference type="PROSITE" id="PS50071">
    <property type="entry name" value="HOMEOBOX_2"/>
    <property type="match status" value="1"/>
</dbReference>
<keyword evidence="9 10" id="KW-0539">Nucleus</keyword>
<dbReference type="GO" id="GO:0003700">
    <property type="term" value="F:DNA-binding transcription factor activity"/>
    <property type="evidence" value="ECO:0007669"/>
    <property type="project" value="InterPro"/>
</dbReference>
<protein>
    <recommendedName>
        <fullName evidence="16">Homeobox domain-containing protein</fullName>
    </recommendedName>
</protein>
<comment type="subcellular location">
    <subcellularLocation>
        <location evidence="1 10 11">Nucleus</location>
    </subcellularLocation>
</comment>
<dbReference type="PROSITE" id="PS50848">
    <property type="entry name" value="START"/>
    <property type="match status" value="1"/>
</dbReference>
<dbReference type="GO" id="GO:0008289">
    <property type="term" value="F:lipid binding"/>
    <property type="evidence" value="ECO:0007669"/>
    <property type="project" value="InterPro"/>
</dbReference>
<evidence type="ECO:0000256" key="4">
    <source>
        <dbReference type="ARBA" id="ARBA00023015"/>
    </source>
</evidence>
<dbReference type="InterPro" id="IPR023393">
    <property type="entry name" value="START-like_dom_sf"/>
</dbReference>
<comment type="similarity">
    <text evidence="2">Belongs to the HD-ZIP homeobox family. Class III subfamily.</text>
</comment>
<keyword evidence="4" id="KW-0805">Transcription regulation</keyword>
<dbReference type="GO" id="GO:0003677">
    <property type="term" value="F:DNA binding"/>
    <property type="evidence" value="ECO:0007669"/>
    <property type="project" value="UniProtKB-UniRule"/>
</dbReference>
<dbReference type="PANTHER" id="PTHR45950">
    <property type="entry name" value="HOMEOBOX-LEUCINE ZIPPER PROTEIN ATHB-14"/>
    <property type="match status" value="1"/>
</dbReference>
<feature type="domain" description="START" evidence="13">
    <location>
        <begin position="151"/>
        <end position="375"/>
    </location>
</feature>
<dbReference type="Proteomes" id="UP000306102">
    <property type="component" value="Unassembled WGS sequence"/>
</dbReference>
<evidence type="ECO:0000256" key="2">
    <source>
        <dbReference type="ARBA" id="ARBA00010338"/>
    </source>
</evidence>
<dbReference type="Pfam" id="PF01852">
    <property type="entry name" value="START"/>
    <property type="match status" value="1"/>
</dbReference>
<dbReference type="SMART" id="SM00389">
    <property type="entry name" value="HOX"/>
    <property type="match status" value="1"/>
</dbReference>
<dbReference type="FunFam" id="1.10.10.60:FF:000197">
    <property type="entry name" value="Homeobox-leucine zipper protein REVOLUTA"/>
    <property type="match status" value="1"/>
</dbReference>
<name>A0A4V3WKR8_CAMSN</name>
<evidence type="ECO:0000256" key="3">
    <source>
        <dbReference type="ARBA" id="ARBA00022782"/>
    </source>
</evidence>
<evidence type="ECO:0000259" key="13">
    <source>
        <dbReference type="PROSITE" id="PS50848"/>
    </source>
</evidence>
<accession>A0A4V3WKR8</accession>
<reference evidence="14 15" key="1">
    <citation type="journal article" date="2018" name="Proc. Natl. Acad. Sci. U.S.A.">
        <title>Draft genome sequence of Camellia sinensis var. sinensis provides insights into the evolution of the tea genome and tea quality.</title>
        <authorList>
            <person name="Wei C."/>
            <person name="Yang H."/>
            <person name="Wang S."/>
            <person name="Zhao J."/>
            <person name="Liu C."/>
            <person name="Gao L."/>
            <person name="Xia E."/>
            <person name="Lu Y."/>
            <person name="Tai Y."/>
            <person name="She G."/>
            <person name="Sun J."/>
            <person name="Cao H."/>
            <person name="Tong W."/>
            <person name="Gao Q."/>
            <person name="Li Y."/>
            <person name="Deng W."/>
            <person name="Jiang X."/>
            <person name="Wang W."/>
            <person name="Chen Q."/>
            <person name="Zhang S."/>
            <person name="Li H."/>
            <person name="Wu J."/>
            <person name="Wang P."/>
            <person name="Li P."/>
            <person name="Shi C."/>
            <person name="Zheng F."/>
            <person name="Jian J."/>
            <person name="Huang B."/>
            <person name="Shan D."/>
            <person name="Shi M."/>
            <person name="Fang C."/>
            <person name="Yue Y."/>
            <person name="Li F."/>
            <person name="Li D."/>
            <person name="Wei S."/>
            <person name="Han B."/>
            <person name="Jiang C."/>
            <person name="Yin Y."/>
            <person name="Xia T."/>
            <person name="Zhang Z."/>
            <person name="Bennetzen J.L."/>
            <person name="Zhao S."/>
            <person name="Wan X."/>
        </authorList>
    </citation>
    <scope>NUCLEOTIDE SEQUENCE [LARGE SCALE GENOMIC DNA]</scope>
    <source>
        <strain evidence="15">cv. Shuchazao</strain>
        <tissue evidence="14">Leaf</tissue>
    </source>
</reference>
<comment type="caution">
    <text evidence="14">The sequence shown here is derived from an EMBL/GenBank/DDBJ whole genome shotgun (WGS) entry which is preliminary data.</text>
</comment>
<gene>
    <name evidence="14" type="ORF">TEA_018060</name>
</gene>
<dbReference type="CDD" id="cd00086">
    <property type="entry name" value="homeodomain"/>
    <property type="match status" value="1"/>
</dbReference>
<sequence length="903" mass="100203">MITMSCKDGKGVMDNGKYVRYTPEQVEALERVYHECPKPSSNRRQQLIRECPILSNIEPRQIKVWFQNRRCREKQRKESSRLQSVNRKLTAMNKLLMEENDRLQKQVSHLVYENGYFRQHTQNTTLVTKDGSCESVVTSGQQHLAPQHPPKDASPAGLLSIAEETLTEFLSKATGTAVEWVQMPGMKPGPDSIGIVAISHGCTGVAVRACGLVGLEPTRVAEILKDRPSWFRDCRAVDVLNVIPTTNGGTIELLYMQLYAPTTLAPARDFWLLRYTSVMDDGNLVVCERSLSNTQNGPSMPPVQNFVRAEMLPSGYLIRSCEGGGSIIHIVDHMNLEFWHANIFDKAWSVPEVLRPLYESSTVLAQKTTMMALRQLRQIAQEVSQSNVTNWSRRPAALRALSQRLSRGFNEALNGFTDEGWSMMENDGMDDVSILVNSSPDKLMGLNLTFSNGFPAVSNAVLCAKASMLLQDDKSCRLVMQILFLVCMLGLSLYEADSASFIGVLLHCFNLWFSGNDQTYPEWYANVPPAILLRFLREHRSEWADSSIDAYSAAAVKVGPCILPRARAGSFGGQVILPLAHTIEHEELLEVIKLEGVGHYPEDAIMPRDMFLLQLCSGMDENAVGTCAELIFAPIDASFADDAPLLPSGFRIIPLDSGKEASSPNRTLDLASALEIGPAGNKESNDCAGISGSTRSVMTIAFEFVFESHMQENVASMARQYVRSIISSVQRVALALSPSHPNSHGGLRLPLGTPEANTLSQWICHSYRLHMLDLNLVFDLTMKEIANGNPMNDLLIYVILTALNIALPVFTFANQAGLDMLETTLVALQDITLEKILDDHGRKTLSSEFPQIMQQGFACLQGGICLSSMGRPVSYERAVAWKVLNEEESVHCMCFMFMNWSFV</sequence>
<dbReference type="Pfam" id="PF08670">
    <property type="entry name" value="MEKHLA"/>
    <property type="match status" value="1"/>
</dbReference>
<evidence type="ECO:0008006" key="16">
    <source>
        <dbReference type="Google" id="ProtNLM"/>
    </source>
</evidence>
<keyword evidence="15" id="KW-1185">Reference proteome</keyword>
<dbReference type="PANTHER" id="PTHR45950:SF1">
    <property type="entry name" value="HOMEOBOX-LEUCINE ZIPPER PROTEIN ATHB-15"/>
    <property type="match status" value="1"/>
</dbReference>
<keyword evidence="3" id="KW-0221">Differentiation</keyword>
<evidence type="ECO:0000256" key="1">
    <source>
        <dbReference type="ARBA" id="ARBA00004123"/>
    </source>
</evidence>
<evidence type="ECO:0000259" key="12">
    <source>
        <dbReference type="PROSITE" id="PS50071"/>
    </source>
</evidence>
<dbReference type="GO" id="GO:0005634">
    <property type="term" value="C:nucleus"/>
    <property type="evidence" value="ECO:0007669"/>
    <property type="project" value="UniProtKB-SubCell"/>
</dbReference>
<feature type="domain" description="Homeobox" evidence="12">
    <location>
        <begin position="12"/>
        <end position="76"/>
    </location>
</feature>
<evidence type="ECO:0000256" key="11">
    <source>
        <dbReference type="RuleBase" id="RU000682"/>
    </source>
</evidence>
<keyword evidence="7 10" id="KW-0371">Homeobox</keyword>
<dbReference type="STRING" id="542762.A0A4V3WKR8"/>
<dbReference type="Pfam" id="PF00046">
    <property type="entry name" value="Homeodomain"/>
    <property type="match status" value="1"/>
</dbReference>
<evidence type="ECO:0000256" key="9">
    <source>
        <dbReference type="ARBA" id="ARBA00023242"/>
    </source>
</evidence>
<evidence type="ECO:0000256" key="7">
    <source>
        <dbReference type="ARBA" id="ARBA00023155"/>
    </source>
</evidence>
<evidence type="ECO:0000256" key="8">
    <source>
        <dbReference type="ARBA" id="ARBA00023163"/>
    </source>
</evidence>
<dbReference type="InterPro" id="IPR009057">
    <property type="entry name" value="Homeodomain-like_sf"/>
</dbReference>
<dbReference type="SMART" id="SM00234">
    <property type="entry name" value="START"/>
    <property type="match status" value="1"/>
</dbReference>
<evidence type="ECO:0000313" key="14">
    <source>
        <dbReference type="EMBL" id="THG01877.1"/>
    </source>
</evidence>
<dbReference type="CDD" id="cd08875">
    <property type="entry name" value="START_ArGLABRA2_like"/>
    <property type="match status" value="1"/>
</dbReference>
<dbReference type="CDD" id="cd14686">
    <property type="entry name" value="bZIP"/>
    <property type="match status" value="1"/>
</dbReference>
<dbReference type="InterPro" id="IPR044830">
    <property type="entry name" value="HD-Zip_III"/>
</dbReference>
<dbReference type="Gene3D" id="3.30.530.20">
    <property type="match status" value="1"/>
</dbReference>
<evidence type="ECO:0000256" key="6">
    <source>
        <dbReference type="ARBA" id="ARBA00023125"/>
    </source>
</evidence>
<evidence type="ECO:0000256" key="10">
    <source>
        <dbReference type="PROSITE-ProRule" id="PRU00108"/>
    </source>
</evidence>
<keyword evidence="6 10" id="KW-0238">DNA-binding</keyword>
<evidence type="ECO:0000313" key="15">
    <source>
        <dbReference type="Proteomes" id="UP000306102"/>
    </source>
</evidence>